<evidence type="ECO:0000256" key="3">
    <source>
        <dbReference type="ARBA" id="ARBA00023136"/>
    </source>
</evidence>
<evidence type="ECO:0000256" key="2">
    <source>
        <dbReference type="ARBA" id="ARBA00022618"/>
    </source>
</evidence>
<protein>
    <recommendedName>
        <fullName evidence="5 6">Cell division protein FtsA</fullName>
    </recommendedName>
</protein>
<dbReference type="Pfam" id="PF14450">
    <property type="entry name" value="FtsA"/>
    <property type="match status" value="1"/>
</dbReference>
<dbReference type="NCBIfam" id="TIGR01174">
    <property type="entry name" value="ftsA"/>
    <property type="match status" value="1"/>
</dbReference>
<dbReference type="SMART" id="SM00842">
    <property type="entry name" value="FtsA"/>
    <property type="match status" value="1"/>
</dbReference>
<dbReference type="STRING" id="1679444.PYTT_1309"/>
<keyword evidence="3 5" id="KW-0472">Membrane</keyword>
<name>A0A1C7PC86_9BACT</name>
<dbReference type="OrthoDB" id="9768127at2"/>
<sequence>MARTKIHVGLEIGTSKTCVVVGEVRPDATATIIGMGEVPSAGVRKGEIVDQSMARQCVCDAWQMAQDHADVDIISVFVAVTGQHISCINSSGTYRLPDDREVIEQEHLDLVDEKASEIQLGPDQYTLHREWGEYSIDGQDPVANPVGLCGRTIDVNCHLIHGIKTRITNTLRCVRQVPLEVESFVFAPLAAAQVILTRQHKEAGALVIDIGGGTTDYVFYQGGQLIASGCIAIGGNTINADIEKLTEQRISKRVADILKRTEGNAFGDVKDKSLARFTGDLGMHDVAIERGMLNRIIRDRLAEALILIKKRLPADIWKPNSGISVFFSGGTSLMRGLDNLADYIFGVPVHQPAPPRDTKTPAYLEDPRYCTPIGLIRYAQRLDEDYSPRAGLLGRLSSLFRRK</sequence>
<comment type="subunit">
    <text evidence="5">Self-interacts. Interacts with FtsZ.</text>
</comment>
<dbReference type="HAMAP" id="MF_02033">
    <property type="entry name" value="FtsA"/>
    <property type="match status" value="1"/>
</dbReference>
<comment type="subcellular location">
    <subcellularLocation>
        <location evidence="5">Cell membrane</location>
        <topology evidence="5">Peripheral membrane protein</topology>
        <orientation evidence="5">Cytoplasmic side</orientation>
    </subcellularLocation>
    <text evidence="5">Localizes to the Z ring in an FtsZ-dependent manner. Targeted to the membrane through a conserved C-terminal amphipathic helix.</text>
</comment>
<dbReference type="Pfam" id="PF02491">
    <property type="entry name" value="SHS2_FTSA"/>
    <property type="match status" value="1"/>
</dbReference>
<dbReference type="PANTHER" id="PTHR32432:SF4">
    <property type="entry name" value="CELL DIVISION PROTEIN FTSA"/>
    <property type="match status" value="1"/>
</dbReference>
<dbReference type="InterPro" id="IPR050696">
    <property type="entry name" value="FtsA/MreB"/>
</dbReference>
<evidence type="ECO:0000256" key="6">
    <source>
        <dbReference type="PIRNR" id="PIRNR003101"/>
    </source>
</evidence>
<dbReference type="GO" id="GO:0032153">
    <property type="term" value="C:cell division site"/>
    <property type="evidence" value="ECO:0007669"/>
    <property type="project" value="UniProtKB-UniRule"/>
</dbReference>
<dbReference type="GO" id="GO:0009898">
    <property type="term" value="C:cytoplasmic side of plasma membrane"/>
    <property type="evidence" value="ECO:0007669"/>
    <property type="project" value="UniProtKB-UniRule"/>
</dbReference>
<dbReference type="InterPro" id="IPR020823">
    <property type="entry name" value="Cell_div_FtsA"/>
</dbReference>
<comment type="function">
    <text evidence="5 6">Cell division protein that is involved in the assembly of the Z ring. May serve as a membrane anchor for the Z ring.</text>
</comment>
<organism evidence="8 9">
    <name type="scientific">Akkermansia glycaniphila</name>
    <dbReference type="NCBI Taxonomy" id="1679444"/>
    <lineage>
        <taxon>Bacteria</taxon>
        <taxon>Pseudomonadati</taxon>
        <taxon>Verrucomicrobiota</taxon>
        <taxon>Verrucomicrobiia</taxon>
        <taxon>Verrucomicrobiales</taxon>
        <taxon>Akkermansiaceae</taxon>
        <taxon>Akkermansia</taxon>
    </lineage>
</organism>
<dbReference type="PANTHER" id="PTHR32432">
    <property type="entry name" value="CELL DIVISION PROTEIN FTSA-RELATED"/>
    <property type="match status" value="1"/>
</dbReference>
<dbReference type="PIRSF" id="PIRSF003101">
    <property type="entry name" value="FtsA"/>
    <property type="match status" value="1"/>
</dbReference>
<reference evidence="9" key="1">
    <citation type="submission" date="2016-09" db="EMBL/GenBank/DDBJ databases">
        <authorList>
            <person name="Koehorst J."/>
        </authorList>
    </citation>
    <scope>NUCLEOTIDE SEQUENCE [LARGE SCALE GENOMIC DNA]</scope>
</reference>
<dbReference type="KEGG" id="agl:PYTT_1309"/>
<evidence type="ECO:0000313" key="9">
    <source>
        <dbReference type="Proteomes" id="UP000176204"/>
    </source>
</evidence>
<dbReference type="CDD" id="cd24048">
    <property type="entry name" value="ASKHA_NBD_FtsA"/>
    <property type="match status" value="1"/>
</dbReference>
<keyword evidence="1 5" id="KW-1003">Cell membrane</keyword>
<feature type="domain" description="SHS2" evidence="7">
    <location>
        <begin position="7"/>
        <end position="195"/>
    </location>
</feature>
<keyword evidence="2 5" id="KW-0132">Cell division</keyword>
<dbReference type="Gene3D" id="3.30.420.40">
    <property type="match status" value="1"/>
</dbReference>
<comment type="similarity">
    <text evidence="5 6">Belongs to the FtsA/MreB family.</text>
</comment>
<evidence type="ECO:0000313" key="8">
    <source>
        <dbReference type="EMBL" id="SEH86605.1"/>
    </source>
</evidence>
<gene>
    <name evidence="5" type="primary">ftsA</name>
    <name evidence="8" type="ORF">PYTT_1309</name>
</gene>
<dbReference type="EMBL" id="LT629973">
    <property type="protein sequence ID" value="SEH86605.1"/>
    <property type="molecule type" value="Genomic_DNA"/>
</dbReference>
<keyword evidence="4 5" id="KW-0131">Cell cycle</keyword>
<keyword evidence="9" id="KW-1185">Reference proteome</keyword>
<dbReference type="Proteomes" id="UP000176204">
    <property type="component" value="Chromosome I"/>
</dbReference>
<dbReference type="Gene3D" id="3.30.1490.110">
    <property type="match status" value="1"/>
</dbReference>
<dbReference type="AlphaFoldDB" id="A0A1C7PC86"/>
<evidence type="ECO:0000256" key="1">
    <source>
        <dbReference type="ARBA" id="ARBA00022475"/>
    </source>
</evidence>
<proteinExistence type="inferred from homology"/>
<evidence type="ECO:0000256" key="5">
    <source>
        <dbReference type="HAMAP-Rule" id="MF_02033"/>
    </source>
</evidence>
<dbReference type="InterPro" id="IPR003494">
    <property type="entry name" value="SHS2_FtsA"/>
</dbReference>
<dbReference type="RefSeq" id="WP_067775452.1">
    <property type="nucleotide sequence ID" value="NZ_JACVVN010000013.1"/>
</dbReference>
<accession>A0A1C7PC86</accession>
<evidence type="ECO:0000256" key="4">
    <source>
        <dbReference type="ARBA" id="ARBA00023306"/>
    </source>
</evidence>
<dbReference type="SUPFAM" id="SSF53067">
    <property type="entry name" value="Actin-like ATPase domain"/>
    <property type="match status" value="2"/>
</dbReference>
<dbReference type="InterPro" id="IPR043129">
    <property type="entry name" value="ATPase_NBD"/>
</dbReference>
<dbReference type="GO" id="GO:0043093">
    <property type="term" value="P:FtsZ-dependent cytokinesis"/>
    <property type="evidence" value="ECO:0007669"/>
    <property type="project" value="UniProtKB-UniRule"/>
</dbReference>
<evidence type="ECO:0000259" key="7">
    <source>
        <dbReference type="SMART" id="SM00842"/>
    </source>
</evidence>